<dbReference type="AlphaFoldDB" id="A0A9D2EAD9"/>
<feature type="chain" id="PRO_5038832708" evidence="1">
    <location>
        <begin position="22"/>
        <end position="282"/>
    </location>
</feature>
<reference evidence="3" key="2">
    <citation type="submission" date="2021-04" db="EMBL/GenBank/DDBJ databases">
        <authorList>
            <person name="Gilroy R."/>
        </authorList>
    </citation>
    <scope>NUCLEOTIDE SEQUENCE</scope>
    <source>
        <strain evidence="3">ChiHjej9B8-1298</strain>
    </source>
</reference>
<sequence length="282" mass="30530">MTKKILWAGLLLFHVAVWLHAQTKADSVAIVSAQWETSSPREGITLKCAAIDHLYNGPQYISIVEVEPRKELCAGIALSDKPAPTSVVAQAYNAVAAVNGSYFSIKKGNSVCFLQIDGVVKDTTTTAELDMRVNGAVQTDKGRLKILPWSKDIENYHCAKDVLASGPMLLQQGKASNWEACDSLFIHTQHPRSAVAVKKDGTTWFVTVDGRAPGHANGMSIPELAHLLRILGGYDALNLDGGGSTTLWLEGNVINHPSDNKQFDHAGERAVPTILYFGLQPD</sequence>
<accession>A0A9D2EAD9</accession>
<dbReference type="Pfam" id="PF09992">
    <property type="entry name" value="NAGPA"/>
    <property type="match status" value="1"/>
</dbReference>
<dbReference type="InterPro" id="IPR018711">
    <property type="entry name" value="NAGPA"/>
</dbReference>
<dbReference type="EMBL" id="DXBX01000072">
    <property type="protein sequence ID" value="HIZ33675.1"/>
    <property type="molecule type" value="Genomic_DNA"/>
</dbReference>
<keyword evidence="3" id="KW-0378">Hydrolase</keyword>
<protein>
    <submittedName>
        <fullName evidence="3">Phosphodiester glycosidase family protein</fullName>
    </submittedName>
</protein>
<keyword evidence="3" id="KW-0326">Glycosidase</keyword>
<dbReference type="GO" id="GO:0016798">
    <property type="term" value="F:hydrolase activity, acting on glycosyl bonds"/>
    <property type="evidence" value="ECO:0007669"/>
    <property type="project" value="UniProtKB-KW"/>
</dbReference>
<evidence type="ECO:0000313" key="3">
    <source>
        <dbReference type="EMBL" id="HIZ33675.1"/>
    </source>
</evidence>
<evidence type="ECO:0000256" key="1">
    <source>
        <dbReference type="SAM" id="SignalP"/>
    </source>
</evidence>
<dbReference type="Proteomes" id="UP000824028">
    <property type="component" value="Unassembled WGS sequence"/>
</dbReference>
<feature type="signal peptide" evidence="1">
    <location>
        <begin position="1"/>
        <end position="21"/>
    </location>
</feature>
<name>A0A9D2EAD9_9BACE</name>
<proteinExistence type="predicted"/>
<gene>
    <name evidence="3" type="ORF">H9814_09120</name>
</gene>
<evidence type="ECO:0000259" key="2">
    <source>
        <dbReference type="Pfam" id="PF09992"/>
    </source>
</evidence>
<comment type="caution">
    <text evidence="3">The sequence shown here is derived from an EMBL/GenBank/DDBJ whole genome shotgun (WGS) entry which is preliminary data.</text>
</comment>
<dbReference type="PANTHER" id="PTHR40446">
    <property type="entry name" value="N-ACETYLGLUCOSAMINE-1-PHOSPHODIESTER ALPHA-N-ACETYLGLUCOSAMINIDASE"/>
    <property type="match status" value="1"/>
</dbReference>
<reference evidence="3" key="1">
    <citation type="journal article" date="2021" name="PeerJ">
        <title>Extensive microbial diversity within the chicken gut microbiome revealed by metagenomics and culture.</title>
        <authorList>
            <person name="Gilroy R."/>
            <person name="Ravi A."/>
            <person name="Getino M."/>
            <person name="Pursley I."/>
            <person name="Horton D.L."/>
            <person name="Alikhan N.F."/>
            <person name="Baker D."/>
            <person name="Gharbi K."/>
            <person name="Hall N."/>
            <person name="Watson M."/>
            <person name="Adriaenssens E.M."/>
            <person name="Foster-Nyarko E."/>
            <person name="Jarju S."/>
            <person name="Secka A."/>
            <person name="Antonio M."/>
            <person name="Oren A."/>
            <person name="Chaudhuri R.R."/>
            <person name="La Ragione R."/>
            <person name="Hildebrand F."/>
            <person name="Pallen M.J."/>
        </authorList>
    </citation>
    <scope>NUCLEOTIDE SEQUENCE</scope>
    <source>
        <strain evidence="3">ChiHjej9B8-1298</strain>
    </source>
</reference>
<evidence type="ECO:0000313" key="4">
    <source>
        <dbReference type="Proteomes" id="UP000824028"/>
    </source>
</evidence>
<feature type="domain" description="Phosphodiester glycosidase" evidence="2">
    <location>
        <begin position="92"/>
        <end position="277"/>
    </location>
</feature>
<dbReference type="PANTHER" id="PTHR40446:SF2">
    <property type="entry name" value="N-ACETYLGLUCOSAMINE-1-PHOSPHODIESTER ALPHA-N-ACETYLGLUCOSAMINIDASE"/>
    <property type="match status" value="1"/>
</dbReference>
<organism evidence="3 4">
    <name type="scientific">Candidatus Bacteroides merdigallinarum</name>
    <dbReference type="NCBI Taxonomy" id="2838473"/>
    <lineage>
        <taxon>Bacteria</taxon>
        <taxon>Pseudomonadati</taxon>
        <taxon>Bacteroidota</taxon>
        <taxon>Bacteroidia</taxon>
        <taxon>Bacteroidales</taxon>
        <taxon>Bacteroidaceae</taxon>
        <taxon>Bacteroides</taxon>
    </lineage>
</organism>
<keyword evidence="1" id="KW-0732">Signal</keyword>